<organism evidence="5 6">
    <name type="scientific">Daphnia pulex</name>
    <name type="common">Water flea</name>
    <dbReference type="NCBI Taxonomy" id="6669"/>
    <lineage>
        <taxon>Eukaryota</taxon>
        <taxon>Metazoa</taxon>
        <taxon>Ecdysozoa</taxon>
        <taxon>Arthropoda</taxon>
        <taxon>Crustacea</taxon>
        <taxon>Branchiopoda</taxon>
        <taxon>Diplostraca</taxon>
        <taxon>Cladocera</taxon>
        <taxon>Anomopoda</taxon>
        <taxon>Daphniidae</taxon>
        <taxon>Daphnia</taxon>
    </lineage>
</organism>
<dbReference type="HOGENOM" id="CLU_068449_2_0_1"/>
<dbReference type="SUPFAM" id="SSF50814">
    <property type="entry name" value="Lipocalins"/>
    <property type="match status" value="1"/>
</dbReference>
<protein>
    <recommendedName>
        <fullName evidence="4">Lipocalin/cytosolic fatty-acid binding domain-containing protein</fullName>
    </recommendedName>
</protein>
<dbReference type="InterPro" id="IPR022271">
    <property type="entry name" value="Lipocalin_ApoD"/>
</dbReference>
<dbReference type="PRINTS" id="PR01273">
    <property type="entry name" value="INVTBRTCOLOR"/>
</dbReference>
<dbReference type="InterPro" id="IPR000566">
    <property type="entry name" value="Lipocln_cytosolic_FA-bd_dom"/>
</dbReference>
<comment type="similarity">
    <text evidence="1 3">Belongs to the calycin superfamily. Lipocalin family.</text>
</comment>
<dbReference type="GO" id="GO:0000302">
    <property type="term" value="P:response to reactive oxygen species"/>
    <property type="evidence" value="ECO:0000318"/>
    <property type="project" value="GO_Central"/>
</dbReference>
<proteinExistence type="inferred from homology"/>
<dbReference type="Gene3D" id="2.40.128.20">
    <property type="match status" value="1"/>
</dbReference>
<dbReference type="OrthoDB" id="6339451at2759"/>
<evidence type="ECO:0000259" key="4">
    <source>
        <dbReference type="Pfam" id="PF00061"/>
    </source>
</evidence>
<dbReference type="AlphaFoldDB" id="E9FY93"/>
<dbReference type="GO" id="GO:0005737">
    <property type="term" value="C:cytoplasm"/>
    <property type="evidence" value="ECO:0000318"/>
    <property type="project" value="GO_Central"/>
</dbReference>
<dbReference type="KEGG" id="dpx:DAPPUDRAFT_311898"/>
<dbReference type="GO" id="GO:0006629">
    <property type="term" value="P:lipid metabolic process"/>
    <property type="evidence" value="ECO:0000318"/>
    <property type="project" value="GO_Central"/>
</dbReference>
<evidence type="ECO:0000256" key="2">
    <source>
        <dbReference type="ARBA" id="ARBA00023157"/>
    </source>
</evidence>
<dbReference type="eggNOG" id="KOG4824">
    <property type="taxonomic scope" value="Eukaryota"/>
</dbReference>
<dbReference type="PIRSF" id="PIRSF036893">
    <property type="entry name" value="Lipocalin_ApoD"/>
    <property type="match status" value="1"/>
</dbReference>
<dbReference type="EMBL" id="GL732527">
    <property type="protein sequence ID" value="EFX87817.1"/>
    <property type="molecule type" value="Genomic_DNA"/>
</dbReference>
<sequence>MSGFDLDQFSGLWYNNRNYYSVAQAGMDCVTTQYNNTGNVLTIKIQGKKSGSTKTLVGKGLKISDGTLTVSFFENAWMSGAENYLVLNTDYTSYAVIYSCWPFAFGTTSLAWLLTRDQIPSNNIIDTALAVFTANNIDQTKLKIVNQENC</sequence>
<feature type="domain" description="Lipocalin/cytosolic fatty-acid binding" evidence="4">
    <location>
        <begin position="15"/>
        <end position="147"/>
    </location>
</feature>
<gene>
    <name evidence="5" type="ORF">DAPPUDRAFT_311898</name>
</gene>
<evidence type="ECO:0000256" key="1">
    <source>
        <dbReference type="ARBA" id="ARBA00006889"/>
    </source>
</evidence>
<evidence type="ECO:0000313" key="5">
    <source>
        <dbReference type="EMBL" id="EFX87817.1"/>
    </source>
</evidence>
<dbReference type="InterPro" id="IPR003057">
    <property type="entry name" value="Invtbrt_color"/>
</dbReference>
<dbReference type="PhylomeDB" id="E9FY93"/>
<dbReference type="STRING" id="6669.E9FY93"/>
<name>E9FY93_DAPPU</name>
<keyword evidence="2" id="KW-1015">Disulfide bond</keyword>
<keyword evidence="6" id="KW-1185">Reference proteome</keyword>
<accession>E9FY93</accession>
<dbReference type="InterPro" id="IPR012674">
    <property type="entry name" value="Calycin"/>
</dbReference>
<dbReference type="Proteomes" id="UP000000305">
    <property type="component" value="Unassembled WGS sequence"/>
</dbReference>
<evidence type="ECO:0000256" key="3">
    <source>
        <dbReference type="PIRNR" id="PIRNR036893"/>
    </source>
</evidence>
<evidence type="ECO:0000313" key="6">
    <source>
        <dbReference type="Proteomes" id="UP000000305"/>
    </source>
</evidence>
<dbReference type="InParanoid" id="E9FY93"/>
<reference evidence="5 6" key="1">
    <citation type="journal article" date="2011" name="Science">
        <title>The ecoresponsive genome of Daphnia pulex.</title>
        <authorList>
            <person name="Colbourne J.K."/>
            <person name="Pfrender M.E."/>
            <person name="Gilbert D."/>
            <person name="Thomas W.K."/>
            <person name="Tucker A."/>
            <person name="Oakley T.H."/>
            <person name="Tokishita S."/>
            <person name="Aerts A."/>
            <person name="Arnold G.J."/>
            <person name="Basu M.K."/>
            <person name="Bauer D.J."/>
            <person name="Caceres C.E."/>
            <person name="Carmel L."/>
            <person name="Casola C."/>
            <person name="Choi J.H."/>
            <person name="Detter J.C."/>
            <person name="Dong Q."/>
            <person name="Dusheyko S."/>
            <person name="Eads B.D."/>
            <person name="Frohlich T."/>
            <person name="Geiler-Samerotte K.A."/>
            <person name="Gerlach D."/>
            <person name="Hatcher P."/>
            <person name="Jogdeo S."/>
            <person name="Krijgsveld J."/>
            <person name="Kriventseva E.V."/>
            <person name="Kultz D."/>
            <person name="Laforsch C."/>
            <person name="Lindquist E."/>
            <person name="Lopez J."/>
            <person name="Manak J.R."/>
            <person name="Muller J."/>
            <person name="Pangilinan J."/>
            <person name="Patwardhan R.P."/>
            <person name="Pitluck S."/>
            <person name="Pritham E.J."/>
            <person name="Rechtsteiner A."/>
            <person name="Rho M."/>
            <person name="Rogozin I.B."/>
            <person name="Sakarya O."/>
            <person name="Salamov A."/>
            <person name="Schaack S."/>
            <person name="Shapiro H."/>
            <person name="Shiga Y."/>
            <person name="Skalitzky C."/>
            <person name="Smith Z."/>
            <person name="Souvorov A."/>
            <person name="Sung W."/>
            <person name="Tang Z."/>
            <person name="Tsuchiya D."/>
            <person name="Tu H."/>
            <person name="Vos H."/>
            <person name="Wang M."/>
            <person name="Wolf Y.I."/>
            <person name="Yamagata H."/>
            <person name="Yamada T."/>
            <person name="Ye Y."/>
            <person name="Shaw J.R."/>
            <person name="Andrews J."/>
            <person name="Crease T.J."/>
            <person name="Tang H."/>
            <person name="Lucas S.M."/>
            <person name="Robertson H.M."/>
            <person name="Bork P."/>
            <person name="Koonin E.V."/>
            <person name="Zdobnov E.M."/>
            <person name="Grigoriev I.V."/>
            <person name="Lynch M."/>
            <person name="Boore J.L."/>
        </authorList>
    </citation>
    <scope>NUCLEOTIDE SEQUENCE [LARGE SCALE GENOMIC DNA]</scope>
</reference>
<dbReference type="GO" id="GO:0031409">
    <property type="term" value="F:pigment binding"/>
    <property type="evidence" value="ECO:0007669"/>
    <property type="project" value="InterPro"/>
</dbReference>
<dbReference type="Pfam" id="PF00061">
    <property type="entry name" value="Lipocalin"/>
    <property type="match status" value="1"/>
</dbReference>
<dbReference type="PANTHER" id="PTHR10612:SF34">
    <property type="entry name" value="APOLIPOPROTEIN D"/>
    <property type="match status" value="1"/>
</dbReference>
<dbReference type="PANTHER" id="PTHR10612">
    <property type="entry name" value="APOLIPOPROTEIN D"/>
    <property type="match status" value="1"/>
</dbReference>